<dbReference type="GO" id="GO:0008033">
    <property type="term" value="P:tRNA processing"/>
    <property type="evidence" value="ECO:0007669"/>
    <property type="project" value="UniProtKB-KW"/>
</dbReference>
<dbReference type="GO" id="GO:0061710">
    <property type="term" value="F:L-threonylcarbamoyladenylate synthase"/>
    <property type="evidence" value="ECO:0007669"/>
    <property type="project" value="UniProtKB-EC"/>
</dbReference>
<dbReference type="InterPro" id="IPR017945">
    <property type="entry name" value="DHBP_synth_RibB-like_a/b_dom"/>
</dbReference>
<comment type="subcellular location">
    <subcellularLocation>
        <location evidence="1">Cytoplasm</location>
    </subcellularLocation>
</comment>
<dbReference type="GO" id="GO:0005737">
    <property type="term" value="C:cytoplasm"/>
    <property type="evidence" value="ECO:0007669"/>
    <property type="project" value="UniProtKB-SubCell"/>
</dbReference>
<evidence type="ECO:0000256" key="6">
    <source>
        <dbReference type="ARBA" id="ARBA00022694"/>
    </source>
</evidence>
<dbReference type="EMBL" id="UINC01094679">
    <property type="protein sequence ID" value="SVC50121.1"/>
    <property type="molecule type" value="Genomic_DNA"/>
</dbReference>
<feature type="non-terminal residue" evidence="13">
    <location>
        <position position="1"/>
    </location>
</feature>
<evidence type="ECO:0000256" key="10">
    <source>
        <dbReference type="ARBA" id="ARBA00029774"/>
    </source>
</evidence>
<keyword evidence="5" id="KW-0808">Transferase</keyword>
<evidence type="ECO:0000256" key="7">
    <source>
        <dbReference type="ARBA" id="ARBA00022695"/>
    </source>
</evidence>
<protein>
    <recommendedName>
        <fullName evidence="10">L-threonylcarbamoyladenylate synthase</fullName>
        <ecNumber evidence="3">2.7.7.87</ecNumber>
    </recommendedName>
    <alternativeName>
        <fullName evidence="10">L-threonylcarbamoyladenylate synthase</fullName>
    </alternativeName>
</protein>
<evidence type="ECO:0000256" key="5">
    <source>
        <dbReference type="ARBA" id="ARBA00022679"/>
    </source>
</evidence>
<comment type="similarity">
    <text evidence="2">Belongs to the SUA5 family.</text>
</comment>
<evidence type="ECO:0000259" key="12">
    <source>
        <dbReference type="PROSITE" id="PS51163"/>
    </source>
</evidence>
<gene>
    <name evidence="13" type="ORF">METZ01_LOCUS302975</name>
</gene>
<accession>A0A382MS07</accession>
<feature type="non-terminal residue" evidence="13">
    <location>
        <position position="83"/>
    </location>
</feature>
<dbReference type="InterPro" id="IPR006070">
    <property type="entry name" value="Sua5-like_dom"/>
</dbReference>
<dbReference type="Gene3D" id="3.90.870.10">
    <property type="entry name" value="DHBP synthase"/>
    <property type="match status" value="1"/>
</dbReference>
<dbReference type="GO" id="GO:0006450">
    <property type="term" value="P:regulation of translational fidelity"/>
    <property type="evidence" value="ECO:0007669"/>
    <property type="project" value="TreeGrafter"/>
</dbReference>
<keyword evidence="6" id="KW-0819">tRNA processing</keyword>
<evidence type="ECO:0000256" key="11">
    <source>
        <dbReference type="ARBA" id="ARBA00048366"/>
    </source>
</evidence>
<dbReference type="GO" id="GO:0003725">
    <property type="term" value="F:double-stranded RNA binding"/>
    <property type="evidence" value="ECO:0007669"/>
    <property type="project" value="InterPro"/>
</dbReference>
<dbReference type="EC" id="2.7.7.87" evidence="3"/>
<evidence type="ECO:0000256" key="1">
    <source>
        <dbReference type="ARBA" id="ARBA00004496"/>
    </source>
</evidence>
<evidence type="ECO:0000313" key="13">
    <source>
        <dbReference type="EMBL" id="SVC50121.1"/>
    </source>
</evidence>
<dbReference type="Pfam" id="PF01300">
    <property type="entry name" value="Sua5_yciO_yrdC"/>
    <property type="match status" value="1"/>
</dbReference>
<name>A0A382MS07_9ZZZZ</name>
<evidence type="ECO:0000256" key="8">
    <source>
        <dbReference type="ARBA" id="ARBA00022741"/>
    </source>
</evidence>
<dbReference type="GO" id="GO:0000049">
    <property type="term" value="F:tRNA binding"/>
    <property type="evidence" value="ECO:0007669"/>
    <property type="project" value="TreeGrafter"/>
</dbReference>
<organism evidence="13">
    <name type="scientific">marine metagenome</name>
    <dbReference type="NCBI Taxonomy" id="408172"/>
    <lineage>
        <taxon>unclassified sequences</taxon>
        <taxon>metagenomes</taxon>
        <taxon>ecological metagenomes</taxon>
    </lineage>
</organism>
<dbReference type="GO" id="GO:0005524">
    <property type="term" value="F:ATP binding"/>
    <property type="evidence" value="ECO:0007669"/>
    <property type="project" value="UniProtKB-KW"/>
</dbReference>
<dbReference type="PANTHER" id="PTHR17490:SF16">
    <property type="entry name" value="THREONYLCARBAMOYL-AMP SYNTHASE"/>
    <property type="match status" value="1"/>
</dbReference>
<dbReference type="InterPro" id="IPR050156">
    <property type="entry name" value="TC-AMP_synthase_SUA5"/>
</dbReference>
<keyword evidence="7" id="KW-0548">Nucleotidyltransferase</keyword>
<comment type="catalytic activity">
    <reaction evidence="11">
        <text>L-threonine + hydrogencarbonate + ATP = L-threonylcarbamoyladenylate + diphosphate + H2O</text>
        <dbReference type="Rhea" id="RHEA:36407"/>
        <dbReference type="ChEBI" id="CHEBI:15377"/>
        <dbReference type="ChEBI" id="CHEBI:17544"/>
        <dbReference type="ChEBI" id="CHEBI:30616"/>
        <dbReference type="ChEBI" id="CHEBI:33019"/>
        <dbReference type="ChEBI" id="CHEBI:57926"/>
        <dbReference type="ChEBI" id="CHEBI:73682"/>
        <dbReference type="EC" id="2.7.7.87"/>
    </reaction>
</comment>
<evidence type="ECO:0000256" key="2">
    <source>
        <dbReference type="ARBA" id="ARBA00007663"/>
    </source>
</evidence>
<evidence type="ECO:0000256" key="9">
    <source>
        <dbReference type="ARBA" id="ARBA00022840"/>
    </source>
</evidence>
<evidence type="ECO:0000256" key="3">
    <source>
        <dbReference type="ARBA" id="ARBA00012584"/>
    </source>
</evidence>
<keyword evidence="4" id="KW-0963">Cytoplasm</keyword>
<keyword evidence="8" id="KW-0547">Nucleotide-binding</keyword>
<keyword evidence="9" id="KW-0067">ATP-binding</keyword>
<sequence length="83" mass="8773">VEINAARAHLRSGGLLVYPTDTLWGLGCAALDGAAVARLLRLKLRSSNGLSVMVGAVEQLWELGECSPTAERLAARWMPGALT</sequence>
<proteinExistence type="inferred from homology"/>
<dbReference type="PANTHER" id="PTHR17490">
    <property type="entry name" value="SUA5"/>
    <property type="match status" value="1"/>
</dbReference>
<evidence type="ECO:0000256" key="4">
    <source>
        <dbReference type="ARBA" id="ARBA00022490"/>
    </source>
</evidence>
<dbReference type="SUPFAM" id="SSF55821">
    <property type="entry name" value="YrdC/RibB"/>
    <property type="match status" value="1"/>
</dbReference>
<feature type="domain" description="YrdC-like" evidence="12">
    <location>
        <begin position="1"/>
        <end position="83"/>
    </location>
</feature>
<dbReference type="PROSITE" id="PS51163">
    <property type="entry name" value="YRDC"/>
    <property type="match status" value="1"/>
</dbReference>
<dbReference type="AlphaFoldDB" id="A0A382MS07"/>
<reference evidence="13" key="1">
    <citation type="submission" date="2018-05" db="EMBL/GenBank/DDBJ databases">
        <authorList>
            <person name="Lanie J.A."/>
            <person name="Ng W.-L."/>
            <person name="Kazmierczak K.M."/>
            <person name="Andrzejewski T.M."/>
            <person name="Davidsen T.M."/>
            <person name="Wayne K.J."/>
            <person name="Tettelin H."/>
            <person name="Glass J.I."/>
            <person name="Rusch D."/>
            <person name="Podicherti R."/>
            <person name="Tsui H.-C.T."/>
            <person name="Winkler M.E."/>
        </authorList>
    </citation>
    <scope>NUCLEOTIDE SEQUENCE</scope>
</reference>